<proteinExistence type="predicted"/>
<keyword evidence="2" id="KW-1185">Reference proteome</keyword>
<gene>
    <name evidence="1" type="ORF">CB4_02681</name>
</gene>
<dbReference type="Proteomes" id="UP000217696">
    <property type="component" value="Chromosome"/>
</dbReference>
<evidence type="ECO:0000313" key="1">
    <source>
        <dbReference type="EMBL" id="BAU28507.1"/>
    </source>
</evidence>
<reference evidence="1 2" key="1">
    <citation type="submission" date="2015-12" db="EMBL/GenBank/DDBJ databases">
        <title>Genome sequence of Aneurinibacillus soli.</title>
        <authorList>
            <person name="Lee J.S."/>
            <person name="Lee K.C."/>
            <person name="Kim K.K."/>
            <person name="Lee B.W."/>
        </authorList>
    </citation>
    <scope>NUCLEOTIDE SEQUENCE [LARGE SCALE GENOMIC DNA]</scope>
    <source>
        <strain evidence="1 2">CB4</strain>
    </source>
</reference>
<organism evidence="1 2">
    <name type="scientific">Aneurinibacillus soli</name>
    <dbReference type="NCBI Taxonomy" id="1500254"/>
    <lineage>
        <taxon>Bacteria</taxon>
        <taxon>Bacillati</taxon>
        <taxon>Bacillota</taxon>
        <taxon>Bacilli</taxon>
        <taxon>Bacillales</taxon>
        <taxon>Paenibacillaceae</taxon>
        <taxon>Aneurinibacillus group</taxon>
        <taxon>Aneurinibacillus</taxon>
    </lineage>
</organism>
<sequence>MINAVKYTGDFVKGIFYAAYSFAAILVLMIQELSNL</sequence>
<name>A0A0U4WIS6_9BACL</name>
<protein>
    <submittedName>
        <fullName evidence="1">Uncharacterized protein</fullName>
    </submittedName>
</protein>
<dbReference type="AlphaFoldDB" id="A0A0U4WIS6"/>
<dbReference type="KEGG" id="asoc:CB4_02681"/>
<evidence type="ECO:0000313" key="2">
    <source>
        <dbReference type="Proteomes" id="UP000217696"/>
    </source>
</evidence>
<accession>A0A0U4WIS6</accession>
<dbReference type="EMBL" id="AP017312">
    <property type="protein sequence ID" value="BAU28507.1"/>
    <property type="molecule type" value="Genomic_DNA"/>
</dbReference>